<evidence type="ECO:0000313" key="2">
    <source>
        <dbReference type="EMBL" id="TAJ45469.1"/>
    </source>
</evidence>
<proteinExistence type="predicted"/>
<evidence type="ECO:0000256" key="1">
    <source>
        <dbReference type="SAM" id="Phobius"/>
    </source>
</evidence>
<keyword evidence="1" id="KW-1133">Transmembrane helix</keyword>
<comment type="caution">
    <text evidence="2">The sequence shown here is derived from an EMBL/GenBank/DDBJ whole genome shotgun (WGS) entry which is preliminary data.</text>
</comment>
<keyword evidence="1" id="KW-0812">Transmembrane</keyword>
<keyword evidence="1" id="KW-0472">Membrane</keyword>
<accession>A0A483CZF2</accession>
<feature type="transmembrane region" description="Helical" evidence="1">
    <location>
        <begin position="27"/>
        <end position="49"/>
    </location>
</feature>
<dbReference type="OrthoDB" id="136539at2157"/>
<dbReference type="EMBL" id="PGCL01000001">
    <property type="protein sequence ID" value="TAJ45469.1"/>
    <property type="molecule type" value="Genomic_DNA"/>
</dbReference>
<reference evidence="2 3" key="1">
    <citation type="submission" date="2017-11" db="EMBL/GenBank/DDBJ databases">
        <title>Isolation and Characterization of Methanofollis Species from Methane Seep Offshore SW Taiwan.</title>
        <authorList>
            <person name="Teng N.-H."/>
            <person name="Lai M.-C."/>
            <person name="Chen S.-C."/>
        </authorList>
    </citation>
    <scope>NUCLEOTIDE SEQUENCE [LARGE SCALE GENOMIC DNA]</scope>
    <source>
        <strain evidence="2 3">FWC-SCC2</strain>
    </source>
</reference>
<evidence type="ECO:0008006" key="4">
    <source>
        <dbReference type="Google" id="ProtNLM"/>
    </source>
</evidence>
<keyword evidence="3" id="KW-1185">Reference proteome</keyword>
<dbReference type="AlphaFoldDB" id="A0A483CZF2"/>
<feature type="transmembrane region" description="Helical" evidence="1">
    <location>
        <begin position="61"/>
        <end position="84"/>
    </location>
</feature>
<feature type="transmembrane region" description="Helical" evidence="1">
    <location>
        <begin position="96"/>
        <end position="116"/>
    </location>
</feature>
<organism evidence="2 3">
    <name type="scientific">Methanofollis fontis</name>
    <dbReference type="NCBI Taxonomy" id="2052832"/>
    <lineage>
        <taxon>Archaea</taxon>
        <taxon>Methanobacteriati</taxon>
        <taxon>Methanobacteriota</taxon>
        <taxon>Stenosarchaea group</taxon>
        <taxon>Methanomicrobia</taxon>
        <taxon>Methanomicrobiales</taxon>
        <taxon>Methanomicrobiaceae</taxon>
        <taxon>Methanofollis</taxon>
    </lineage>
</organism>
<protein>
    <recommendedName>
        <fullName evidence="4">DUF2127 domain-containing protein</fullName>
    </recommendedName>
</protein>
<evidence type="ECO:0000313" key="3">
    <source>
        <dbReference type="Proteomes" id="UP000292580"/>
    </source>
</evidence>
<dbReference type="Proteomes" id="UP000292580">
    <property type="component" value="Unassembled WGS sequence"/>
</dbReference>
<sequence>MLECSQINVEWPYPAVREYRMTDQRPIGITILAILALLAAIQAIIFTFQMLDMIPIIIGEVAFFTFSLYGAIMWGILAFIYLWVFQMLWNLNPQGWMFVMIVSILNLIMAVFSIIGASSWQAMAPAILINAIVLVYCLMPGTKAAFGLPE</sequence>
<name>A0A483CZF2_9EURY</name>
<dbReference type="RefSeq" id="WP_130645827.1">
    <property type="nucleotide sequence ID" value="NZ_PGCL01000001.1"/>
</dbReference>
<feature type="transmembrane region" description="Helical" evidence="1">
    <location>
        <begin position="122"/>
        <end position="139"/>
    </location>
</feature>
<gene>
    <name evidence="2" type="ORF">CUJ86_01690</name>
</gene>